<dbReference type="InterPro" id="IPR000917">
    <property type="entry name" value="Sulfatase_N"/>
</dbReference>
<keyword evidence="3" id="KW-0378">Hydrolase</keyword>
<gene>
    <name evidence="7" type="ORF">GCM10011425_04010</name>
</gene>
<keyword evidence="8" id="KW-1185">Reference proteome</keyword>
<comment type="similarity">
    <text evidence="1">Belongs to the sulfatase family.</text>
</comment>
<evidence type="ECO:0000259" key="6">
    <source>
        <dbReference type="Pfam" id="PF00884"/>
    </source>
</evidence>
<keyword evidence="4" id="KW-0106">Calcium</keyword>
<dbReference type="FunFam" id="3.40.720.10:FF:000047">
    <property type="entry name" value="Arylsulfatase"/>
    <property type="match status" value="1"/>
</dbReference>
<dbReference type="InterPro" id="IPR024607">
    <property type="entry name" value="Sulfatase_CS"/>
</dbReference>
<evidence type="ECO:0000256" key="3">
    <source>
        <dbReference type="ARBA" id="ARBA00022801"/>
    </source>
</evidence>
<evidence type="ECO:0000313" key="8">
    <source>
        <dbReference type="Proteomes" id="UP000662074"/>
    </source>
</evidence>
<dbReference type="PANTHER" id="PTHR42693">
    <property type="entry name" value="ARYLSULFATASE FAMILY MEMBER"/>
    <property type="match status" value="1"/>
</dbReference>
<organism evidence="7 8">
    <name type="scientific">Mucilaginibacter galii</name>
    <dbReference type="NCBI Taxonomy" id="2005073"/>
    <lineage>
        <taxon>Bacteria</taxon>
        <taxon>Pseudomonadati</taxon>
        <taxon>Bacteroidota</taxon>
        <taxon>Sphingobacteriia</taxon>
        <taxon>Sphingobacteriales</taxon>
        <taxon>Sphingobacteriaceae</taxon>
        <taxon>Mucilaginibacter</taxon>
    </lineage>
</organism>
<dbReference type="CDD" id="cd16025">
    <property type="entry name" value="PAS_like"/>
    <property type="match status" value="1"/>
</dbReference>
<comment type="caution">
    <text evidence="7">The sequence shown here is derived from an EMBL/GenBank/DDBJ whole genome shotgun (WGS) entry which is preliminary data.</text>
</comment>
<evidence type="ECO:0000256" key="1">
    <source>
        <dbReference type="ARBA" id="ARBA00008779"/>
    </source>
</evidence>
<feature type="chain" id="PRO_5037318833" evidence="5">
    <location>
        <begin position="25"/>
        <end position="539"/>
    </location>
</feature>
<evidence type="ECO:0000313" key="7">
    <source>
        <dbReference type="EMBL" id="GGI49189.1"/>
    </source>
</evidence>
<dbReference type="GO" id="GO:0004065">
    <property type="term" value="F:arylsulfatase activity"/>
    <property type="evidence" value="ECO:0007669"/>
    <property type="project" value="TreeGrafter"/>
</dbReference>
<dbReference type="EMBL" id="BMDO01000001">
    <property type="protein sequence ID" value="GGI49189.1"/>
    <property type="molecule type" value="Genomic_DNA"/>
</dbReference>
<dbReference type="PROSITE" id="PS00149">
    <property type="entry name" value="SULFATASE_2"/>
    <property type="match status" value="1"/>
</dbReference>
<dbReference type="PANTHER" id="PTHR42693:SF53">
    <property type="entry name" value="ENDO-4-O-SULFATASE"/>
    <property type="match status" value="1"/>
</dbReference>
<keyword evidence="5" id="KW-0732">Signal</keyword>
<evidence type="ECO:0000256" key="5">
    <source>
        <dbReference type="SAM" id="SignalP"/>
    </source>
</evidence>
<dbReference type="GO" id="GO:0046872">
    <property type="term" value="F:metal ion binding"/>
    <property type="evidence" value="ECO:0007669"/>
    <property type="project" value="UniProtKB-KW"/>
</dbReference>
<name>A0A917N090_9SPHI</name>
<accession>A0A917N090</accession>
<keyword evidence="2" id="KW-0479">Metal-binding</keyword>
<protein>
    <submittedName>
        <fullName evidence="7">Arylsulfatase</fullName>
    </submittedName>
</protein>
<dbReference type="SUPFAM" id="SSF53649">
    <property type="entry name" value="Alkaline phosphatase-like"/>
    <property type="match status" value="1"/>
</dbReference>
<dbReference type="Gene3D" id="3.40.720.10">
    <property type="entry name" value="Alkaline Phosphatase, subunit A"/>
    <property type="match status" value="1"/>
</dbReference>
<dbReference type="Pfam" id="PF00884">
    <property type="entry name" value="Sulfatase"/>
    <property type="match status" value="1"/>
</dbReference>
<evidence type="ECO:0000256" key="4">
    <source>
        <dbReference type="ARBA" id="ARBA00022837"/>
    </source>
</evidence>
<dbReference type="Gene3D" id="3.30.1120.10">
    <property type="match status" value="1"/>
</dbReference>
<dbReference type="InterPro" id="IPR017850">
    <property type="entry name" value="Alkaline_phosphatase_core_sf"/>
</dbReference>
<evidence type="ECO:0000256" key="2">
    <source>
        <dbReference type="ARBA" id="ARBA00022723"/>
    </source>
</evidence>
<dbReference type="RefSeq" id="WP_188413312.1">
    <property type="nucleotide sequence ID" value="NZ_BMDO01000001.1"/>
</dbReference>
<dbReference type="Proteomes" id="UP000662074">
    <property type="component" value="Unassembled WGS sequence"/>
</dbReference>
<dbReference type="AlphaFoldDB" id="A0A917N090"/>
<dbReference type="InterPro" id="IPR050738">
    <property type="entry name" value="Sulfatase"/>
</dbReference>
<reference evidence="7" key="2">
    <citation type="submission" date="2020-09" db="EMBL/GenBank/DDBJ databases">
        <authorList>
            <person name="Sun Q."/>
            <person name="Sedlacek I."/>
        </authorList>
    </citation>
    <scope>NUCLEOTIDE SEQUENCE</scope>
    <source>
        <strain evidence="7">CCM 8711</strain>
    </source>
</reference>
<sequence>MKLKSALHLSILLLLSATVLRAQKANKAVKKPNIIIILADDMGYSDIGCFGSTTQTPNLDGMAKTGLVMTQFYNASRCCPSRASLLTGLYQHQAGVGDMVNTRKEPAYQGYLNNNCVTIAEVLKGSGYNTYMAGKWHVGTAPDKWPVKRGFDHHFGLIDGAGSYFDPTNPYRPNQHLTVALDDKPYTPEKGFYATDAYAGHAVQYIKDNQKTGKPFFLYMAFTAPHWPLHALPQDIAKYKGKYMAGWDKLREERFNRMKQLGIINKTTQLSPRDKNVPDWNSLTEAEKIAWDDKMAVYAAMVDRMDQNIGRIRQALKETGQDQNTVIMFLSDNGASSESIKGPGFTPEVTAANLKPASDPSSFTAYGFTGANVSNTPLTLFKHWVYEGGIATPFIVSYPAVIKAHRQSTQPAHLVDLMATCVDLAGAKYPATYKGNTITPTEGLSLMPVIQYKKWEGHNALFFEHEGNRAVRQGPWKLVSQYPDNQWQLYNIEQDRSEQNNLAVQNPDKVKELETLYQSWANRIGVIPFEKLSKGKGDL</sequence>
<proteinExistence type="inferred from homology"/>
<reference evidence="7" key="1">
    <citation type="journal article" date="2014" name="Int. J. Syst. Evol. Microbiol.">
        <title>Complete genome sequence of Corynebacterium casei LMG S-19264T (=DSM 44701T), isolated from a smear-ripened cheese.</title>
        <authorList>
            <consortium name="US DOE Joint Genome Institute (JGI-PGF)"/>
            <person name="Walter F."/>
            <person name="Albersmeier A."/>
            <person name="Kalinowski J."/>
            <person name="Ruckert C."/>
        </authorList>
    </citation>
    <scope>NUCLEOTIDE SEQUENCE</scope>
    <source>
        <strain evidence="7">CCM 8711</strain>
    </source>
</reference>
<feature type="domain" description="Sulfatase N-terminal" evidence="6">
    <location>
        <begin position="32"/>
        <end position="427"/>
    </location>
</feature>
<feature type="signal peptide" evidence="5">
    <location>
        <begin position="1"/>
        <end position="24"/>
    </location>
</feature>